<reference evidence="1" key="2">
    <citation type="submission" date="2022-01" db="EMBL/GenBank/DDBJ databases">
        <authorList>
            <person name="Yamashiro T."/>
            <person name="Shiraishi A."/>
            <person name="Satake H."/>
            <person name="Nakayama K."/>
        </authorList>
    </citation>
    <scope>NUCLEOTIDE SEQUENCE</scope>
</reference>
<reference evidence="1" key="1">
    <citation type="journal article" date="2022" name="Int. J. Mol. Sci.">
        <title>Draft Genome of Tanacetum Coccineum: Genomic Comparison of Closely Related Tanacetum-Family Plants.</title>
        <authorList>
            <person name="Yamashiro T."/>
            <person name="Shiraishi A."/>
            <person name="Nakayama K."/>
            <person name="Satake H."/>
        </authorList>
    </citation>
    <scope>NUCLEOTIDE SEQUENCE</scope>
</reference>
<comment type="caution">
    <text evidence="1">The sequence shown here is derived from an EMBL/GenBank/DDBJ whole genome shotgun (WGS) entry which is preliminary data.</text>
</comment>
<dbReference type="Proteomes" id="UP001151760">
    <property type="component" value="Unassembled WGS sequence"/>
</dbReference>
<evidence type="ECO:0000313" key="1">
    <source>
        <dbReference type="EMBL" id="GJT28681.1"/>
    </source>
</evidence>
<accession>A0ABQ5CS19</accession>
<sequence>MNVSFSMNGNSDCVVMDGELVEDCLVGVEKVVMVMEQTNITKGKGLLLLYGIHGKETITKKNQMVFKQLFEFATGVSVANDIKKSNGKRVREIDAKFSDLGLEKRIKQVKRDLGRYL</sequence>
<protein>
    <submittedName>
        <fullName evidence="1">Uncharacterized protein</fullName>
    </submittedName>
</protein>
<keyword evidence="2" id="KW-1185">Reference proteome</keyword>
<name>A0ABQ5CS19_9ASTR</name>
<evidence type="ECO:0000313" key="2">
    <source>
        <dbReference type="Proteomes" id="UP001151760"/>
    </source>
</evidence>
<proteinExistence type="predicted"/>
<organism evidence="1 2">
    <name type="scientific">Tanacetum coccineum</name>
    <dbReference type="NCBI Taxonomy" id="301880"/>
    <lineage>
        <taxon>Eukaryota</taxon>
        <taxon>Viridiplantae</taxon>
        <taxon>Streptophyta</taxon>
        <taxon>Embryophyta</taxon>
        <taxon>Tracheophyta</taxon>
        <taxon>Spermatophyta</taxon>
        <taxon>Magnoliopsida</taxon>
        <taxon>eudicotyledons</taxon>
        <taxon>Gunneridae</taxon>
        <taxon>Pentapetalae</taxon>
        <taxon>asterids</taxon>
        <taxon>campanulids</taxon>
        <taxon>Asterales</taxon>
        <taxon>Asteraceae</taxon>
        <taxon>Asteroideae</taxon>
        <taxon>Anthemideae</taxon>
        <taxon>Anthemidinae</taxon>
        <taxon>Tanacetum</taxon>
    </lineage>
</organism>
<dbReference type="EMBL" id="BQNB010014480">
    <property type="protein sequence ID" value="GJT28681.1"/>
    <property type="molecule type" value="Genomic_DNA"/>
</dbReference>
<gene>
    <name evidence="1" type="ORF">Tco_0908956</name>
</gene>